<organism evidence="4 5">
    <name type="scientific">Gossypium stocksii</name>
    <dbReference type="NCBI Taxonomy" id="47602"/>
    <lineage>
        <taxon>Eukaryota</taxon>
        <taxon>Viridiplantae</taxon>
        <taxon>Streptophyta</taxon>
        <taxon>Embryophyta</taxon>
        <taxon>Tracheophyta</taxon>
        <taxon>Spermatophyta</taxon>
        <taxon>Magnoliopsida</taxon>
        <taxon>eudicotyledons</taxon>
        <taxon>Gunneridae</taxon>
        <taxon>Pentapetalae</taxon>
        <taxon>rosids</taxon>
        <taxon>malvids</taxon>
        <taxon>Malvales</taxon>
        <taxon>Malvaceae</taxon>
        <taxon>Malvoideae</taxon>
        <taxon>Gossypium</taxon>
    </lineage>
</organism>
<dbReference type="EMBL" id="JAIQCV010000009">
    <property type="protein sequence ID" value="KAH1067671.1"/>
    <property type="molecule type" value="Genomic_DNA"/>
</dbReference>
<name>A0A9D3ZUX8_9ROSI</name>
<dbReference type="AlphaFoldDB" id="A0A9D3ZUX8"/>
<reference evidence="4 5" key="1">
    <citation type="journal article" date="2021" name="Plant Biotechnol. J.">
        <title>Multi-omics assisted identification of the key and species-specific regulatory components of drought-tolerant mechanisms in Gossypium stocksii.</title>
        <authorList>
            <person name="Yu D."/>
            <person name="Ke L."/>
            <person name="Zhang D."/>
            <person name="Wu Y."/>
            <person name="Sun Y."/>
            <person name="Mei J."/>
            <person name="Sun J."/>
            <person name="Sun Y."/>
        </authorList>
    </citation>
    <scope>NUCLEOTIDE SEQUENCE [LARGE SCALE GENOMIC DNA]</scope>
    <source>
        <strain evidence="5">cv. E1</strain>
        <tissue evidence="4">Leaf</tissue>
    </source>
</reference>
<keyword evidence="5" id="KW-1185">Reference proteome</keyword>
<accession>A0A9D3ZUX8</accession>
<dbReference type="InterPro" id="IPR028457">
    <property type="entry name" value="ABI"/>
</dbReference>
<proteinExistence type="inferred from homology"/>
<comment type="function">
    <text evidence="2">Involved in regulation of actin and microtubule organization. Part of a WAVE complex that activates the Arp2/3 complex.</text>
</comment>
<dbReference type="PANTHER" id="PTHR10460:SF11">
    <property type="entry name" value="PROTEIN ABIL5-RELATED"/>
    <property type="match status" value="1"/>
</dbReference>
<evidence type="ECO:0000313" key="5">
    <source>
        <dbReference type="Proteomes" id="UP000828251"/>
    </source>
</evidence>
<feature type="compositionally biased region" description="Basic residues" evidence="3">
    <location>
        <begin position="207"/>
        <end position="216"/>
    </location>
</feature>
<evidence type="ECO:0000256" key="3">
    <source>
        <dbReference type="SAM" id="MobiDB-lite"/>
    </source>
</evidence>
<evidence type="ECO:0000256" key="1">
    <source>
        <dbReference type="ARBA" id="ARBA00010020"/>
    </source>
</evidence>
<comment type="caution">
    <text evidence="4">The sequence shown here is derived from an EMBL/GenBank/DDBJ whole genome shotgun (WGS) entry which is preliminary data.</text>
</comment>
<gene>
    <name evidence="4" type="ORF">J1N35_032658</name>
</gene>
<evidence type="ECO:0000256" key="2">
    <source>
        <dbReference type="ARBA" id="ARBA00025223"/>
    </source>
</evidence>
<comment type="similarity">
    <text evidence="1">Belongs to the ABI family.</text>
</comment>
<protein>
    <recommendedName>
        <fullName evidence="6">Protein ABIL5</fullName>
    </recommendedName>
</protein>
<evidence type="ECO:0008006" key="6">
    <source>
        <dbReference type="Google" id="ProtNLM"/>
    </source>
</evidence>
<feature type="region of interest" description="Disordered" evidence="3">
    <location>
        <begin position="184"/>
        <end position="216"/>
    </location>
</feature>
<dbReference type="Gene3D" id="6.10.140.1620">
    <property type="match status" value="1"/>
</dbReference>
<feature type="compositionally biased region" description="Low complexity" evidence="3">
    <location>
        <begin position="184"/>
        <end position="194"/>
    </location>
</feature>
<feature type="region of interest" description="Disordered" evidence="3">
    <location>
        <begin position="1"/>
        <end position="20"/>
    </location>
</feature>
<sequence>MHITEMFSSPKKEDNDSGQGFRFDKSLQELRDLRSQLHYAADYCETTFLNSEEKKTVVENTKEYLCKAVVTFVDHLGNVSANLNHFISQTNSFSEAELRINCLHHRLLSCQQFAHKLALTSVKWNPILPRHNRRYLSAPTLAAVEKSNENPRATISAIPGKLGNKHELDTEGVPLFFFTCTDKPSLSKSPSLKSNCDESDSDSTLGKTKKQKQKQKKGHIFVNQKCLHFFSLMGNFFSQCLSVMGSRCYQRVQILHSISSKEIKNMDAKACIENHCRVLISYLSFDGQEDQLLDKKPERENLCVSFRTACF</sequence>
<dbReference type="OrthoDB" id="2159336at2759"/>
<evidence type="ECO:0000313" key="4">
    <source>
        <dbReference type="EMBL" id="KAH1067671.1"/>
    </source>
</evidence>
<dbReference type="PANTHER" id="PTHR10460">
    <property type="entry name" value="ABL INTERACTOR FAMILY MEMBER"/>
    <property type="match status" value="1"/>
</dbReference>
<dbReference type="Proteomes" id="UP000828251">
    <property type="component" value="Unassembled WGS sequence"/>
</dbReference>